<name>A0A0K6S9X9_9ALVE</name>
<evidence type="ECO:0000313" key="6">
    <source>
        <dbReference type="EMBL" id="CUC10366.1"/>
    </source>
</evidence>
<dbReference type="GO" id="GO:0019948">
    <property type="term" value="F:SUMO activating enzyme activity"/>
    <property type="evidence" value="ECO:0007669"/>
    <property type="project" value="TreeGrafter"/>
</dbReference>
<comment type="pathway">
    <text evidence="4">Protein modification.</text>
</comment>
<evidence type="ECO:0000259" key="5">
    <source>
        <dbReference type="Pfam" id="PF00899"/>
    </source>
</evidence>
<dbReference type="InterPro" id="IPR045886">
    <property type="entry name" value="ThiF/MoeB/HesA"/>
</dbReference>
<accession>A0A0K6S9X9</accession>
<dbReference type="GO" id="GO:0031510">
    <property type="term" value="C:SUMO activating enzyme complex"/>
    <property type="evidence" value="ECO:0007669"/>
    <property type="project" value="TreeGrafter"/>
</dbReference>
<dbReference type="VEuPathDB" id="CryptoDB:Cvel_1319"/>
<dbReference type="PANTHER" id="PTHR10953:SF5">
    <property type="entry name" value="SUMO-ACTIVATING ENZYME SUBUNIT 2"/>
    <property type="match status" value="1"/>
</dbReference>
<dbReference type="InterPro" id="IPR000594">
    <property type="entry name" value="ThiF_NAD_FAD-bd"/>
</dbReference>
<evidence type="ECO:0000256" key="1">
    <source>
        <dbReference type="ARBA" id="ARBA00022741"/>
    </source>
</evidence>
<gene>
    <name evidence="6" type="ORF">Cvel_1319.t1.CR2</name>
</gene>
<dbReference type="Pfam" id="PF00899">
    <property type="entry name" value="ThiF"/>
    <property type="match status" value="1"/>
</dbReference>
<keyword evidence="1" id="KW-0547">Nucleotide-binding</keyword>
<dbReference type="Gene3D" id="1.10.10.520">
    <property type="entry name" value="Ubiquitin activating enzymes (Uba3). Chain: B, domain 2"/>
    <property type="match status" value="1"/>
</dbReference>
<dbReference type="GO" id="GO:0005737">
    <property type="term" value="C:cytoplasm"/>
    <property type="evidence" value="ECO:0007669"/>
    <property type="project" value="TreeGrafter"/>
</dbReference>
<evidence type="ECO:0000256" key="4">
    <source>
        <dbReference type="ARBA" id="ARBA00043952"/>
    </source>
</evidence>
<dbReference type="GO" id="GO:0016925">
    <property type="term" value="P:protein sumoylation"/>
    <property type="evidence" value="ECO:0007669"/>
    <property type="project" value="TreeGrafter"/>
</dbReference>
<dbReference type="PANTHER" id="PTHR10953">
    <property type="entry name" value="UBIQUITIN-ACTIVATING ENZYME E1"/>
    <property type="match status" value="1"/>
</dbReference>
<protein>
    <recommendedName>
        <fullName evidence="5">THIF-type NAD/FAD binding fold domain-containing protein</fullName>
    </recommendedName>
</protein>
<dbReference type="EMBL" id="CDMZ01003750">
    <property type="protein sequence ID" value="CUC10366.1"/>
    <property type="molecule type" value="Genomic_DNA"/>
</dbReference>
<dbReference type="AlphaFoldDB" id="A0A0K6S9X9"/>
<sequence>MSLCRLLQGFIFNSDIPRGGRAVADVFGRLDLGLLDLGWLNLGRQHAILYAVLPYLFAKLQKLCVLVVGAEGIGCELLKDLVLSGTGKIDVIDLDTINVMNLNHQFLFRHADVDKSKTECTAAAVKKFNPDCEVEPHMSNVITNSAYDVHFFKGFHLVINGLDNMKARAHVNLMCVMAGHPLIDAGSIGWKGQSLLFLPSITSCYDYTPKTVPKSFAQCTIRQVPQIPEHCIAWGKLLLQLLFEDIMEEYSFIELREKIGAKMKKQKIDTKMKKPVKSTSRCVEGPSQTAPVEEPQRCQHFLFVLFLHPDRGREDVDCRGDNQNFCRGCGGPQKKKREEGMQIVFDNLKDAKHEMDLVVAAANLWIWNYLIKRQIWWKCQKIVGNIIPAIASTNVAVAAFEVRKSVRLIYSLVEMLPDNFPADPSSYNVLEHYQQVLDRESERDRKKDTDILYPLLRGLWLVHDLWEDDKVLVGVFEVGKLDDPEEIKEEWER</sequence>
<dbReference type="PhylomeDB" id="A0A0K6S9X9"/>
<evidence type="ECO:0000256" key="3">
    <source>
        <dbReference type="ARBA" id="ARBA00022840"/>
    </source>
</evidence>
<keyword evidence="2" id="KW-0833">Ubl conjugation pathway</keyword>
<keyword evidence="3" id="KW-0067">ATP-binding</keyword>
<reference evidence="6" key="1">
    <citation type="submission" date="2014-11" db="EMBL/GenBank/DDBJ databases">
        <title>Molecular phylogeny of cliff fern family Woodsiaceae with morphological implications.</title>
        <authorList>
            <person name="Shao Y.-Z."/>
            <person name="Wei R."/>
            <person name="Zhang X.-C."/>
        </authorList>
    </citation>
    <scope>NUCLEOTIDE SEQUENCE</scope>
</reference>
<dbReference type="SUPFAM" id="SSF69572">
    <property type="entry name" value="Activating enzymes of the ubiquitin-like proteins"/>
    <property type="match status" value="1"/>
</dbReference>
<dbReference type="InterPro" id="IPR035985">
    <property type="entry name" value="Ubiquitin-activating_enz"/>
</dbReference>
<dbReference type="Gene3D" id="3.40.50.720">
    <property type="entry name" value="NAD(P)-binding Rossmann-like Domain"/>
    <property type="match status" value="1"/>
</dbReference>
<dbReference type="GO" id="GO:0005524">
    <property type="term" value="F:ATP binding"/>
    <property type="evidence" value="ECO:0007669"/>
    <property type="project" value="UniProtKB-KW"/>
</dbReference>
<evidence type="ECO:0000256" key="2">
    <source>
        <dbReference type="ARBA" id="ARBA00022786"/>
    </source>
</evidence>
<dbReference type="InterPro" id="IPR023318">
    <property type="entry name" value="Ub_act_enz_dom_a_sf"/>
</dbReference>
<proteinExistence type="predicted"/>
<organism evidence="6">
    <name type="scientific">Chromera velia CCMP2878</name>
    <dbReference type="NCBI Taxonomy" id="1169474"/>
    <lineage>
        <taxon>Eukaryota</taxon>
        <taxon>Sar</taxon>
        <taxon>Alveolata</taxon>
        <taxon>Colpodellida</taxon>
        <taxon>Chromeraceae</taxon>
        <taxon>Chromera</taxon>
    </lineage>
</organism>
<feature type="domain" description="THIF-type NAD/FAD binding fold" evidence="5">
    <location>
        <begin position="57"/>
        <end position="412"/>
    </location>
</feature>